<evidence type="ECO:0000256" key="5">
    <source>
        <dbReference type="SAM" id="MobiDB-lite"/>
    </source>
</evidence>
<protein>
    <submittedName>
        <fullName evidence="8">MFS general substrate transporter</fullName>
    </submittedName>
</protein>
<keyword evidence="3 6" id="KW-1133">Transmembrane helix</keyword>
<reference evidence="8" key="1">
    <citation type="submission" date="2020-01" db="EMBL/GenBank/DDBJ databases">
        <authorList>
            <consortium name="DOE Joint Genome Institute"/>
            <person name="Haridas S."/>
            <person name="Albert R."/>
            <person name="Binder M."/>
            <person name="Bloem J."/>
            <person name="Labutti K."/>
            <person name="Salamov A."/>
            <person name="Andreopoulos B."/>
            <person name="Baker S.E."/>
            <person name="Barry K."/>
            <person name="Bills G."/>
            <person name="Bluhm B.H."/>
            <person name="Cannon C."/>
            <person name="Castanera R."/>
            <person name="Culley D.E."/>
            <person name="Daum C."/>
            <person name="Ezra D."/>
            <person name="Gonzalez J.B."/>
            <person name="Henrissat B."/>
            <person name="Kuo A."/>
            <person name="Liang C."/>
            <person name="Lipzen A."/>
            <person name="Lutzoni F."/>
            <person name="Magnuson J."/>
            <person name="Mondo S."/>
            <person name="Nolan M."/>
            <person name="Ohm R."/>
            <person name="Pangilinan J."/>
            <person name="Park H.-J."/>
            <person name="Ramirez L."/>
            <person name="Alfaro M."/>
            <person name="Sun H."/>
            <person name="Tritt A."/>
            <person name="Yoshinaga Y."/>
            <person name="Zwiers L.-H."/>
            <person name="Turgeon B.G."/>
            <person name="Goodwin S.B."/>
            <person name="Spatafora J.W."/>
            <person name="Crous P.W."/>
            <person name="Grigoriev I.V."/>
        </authorList>
    </citation>
    <scope>NUCLEOTIDE SEQUENCE</scope>
    <source>
        <strain evidence="8">IPT5</strain>
    </source>
</reference>
<dbReference type="InterPro" id="IPR011701">
    <property type="entry name" value="MFS"/>
</dbReference>
<evidence type="ECO:0000313" key="8">
    <source>
        <dbReference type="EMBL" id="KAF2844494.1"/>
    </source>
</evidence>
<dbReference type="PANTHER" id="PTHR23501:SF199">
    <property type="entry name" value="MFS EFFLUX TRANSPORTER INPD-RELATED"/>
    <property type="match status" value="1"/>
</dbReference>
<dbReference type="Proteomes" id="UP000799423">
    <property type="component" value="Unassembled WGS sequence"/>
</dbReference>
<dbReference type="AlphaFoldDB" id="A0A6A7AP05"/>
<feature type="transmembrane region" description="Helical" evidence="6">
    <location>
        <begin position="177"/>
        <end position="197"/>
    </location>
</feature>
<feature type="transmembrane region" description="Helical" evidence="6">
    <location>
        <begin position="386"/>
        <end position="404"/>
    </location>
</feature>
<dbReference type="OrthoDB" id="3546897at2759"/>
<dbReference type="GO" id="GO:0005886">
    <property type="term" value="C:plasma membrane"/>
    <property type="evidence" value="ECO:0007669"/>
    <property type="project" value="TreeGrafter"/>
</dbReference>
<dbReference type="InterPro" id="IPR020846">
    <property type="entry name" value="MFS_dom"/>
</dbReference>
<gene>
    <name evidence="8" type="ORF">T440DRAFT_473346</name>
</gene>
<feature type="transmembrane region" description="Helical" evidence="6">
    <location>
        <begin position="232"/>
        <end position="253"/>
    </location>
</feature>
<feature type="transmembrane region" description="Helical" evidence="6">
    <location>
        <begin position="303"/>
        <end position="324"/>
    </location>
</feature>
<keyword evidence="4 6" id="KW-0472">Membrane</keyword>
<evidence type="ECO:0000256" key="2">
    <source>
        <dbReference type="ARBA" id="ARBA00022692"/>
    </source>
</evidence>
<evidence type="ECO:0000256" key="3">
    <source>
        <dbReference type="ARBA" id="ARBA00022989"/>
    </source>
</evidence>
<evidence type="ECO:0000256" key="4">
    <source>
        <dbReference type="ARBA" id="ARBA00023136"/>
    </source>
</evidence>
<name>A0A6A7AP05_9PLEO</name>
<dbReference type="SUPFAM" id="SSF103473">
    <property type="entry name" value="MFS general substrate transporter"/>
    <property type="match status" value="1"/>
</dbReference>
<feature type="transmembrane region" description="Helical" evidence="6">
    <location>
        <begin position="411"/>
        <end position="430"/>
    </location>
</feature>
<dbReference type="InterPro" id="IPR036259">
    <property type="entry name" value="MFS_trans_sf"/>
</dbReference>
<dbReference type="Gene3D" id="1.20.1250.20">
    <property type="entry name" value="MFS general substrate transporter like domains"/>
    <property type="match status" value="1"/>
</dbReference>
<dbReference type="Pfam" id="PF07690">
    <property type="entry name" value="MFS_1"/>
    <property type="match status" value="1"/>
</dbReference>
<keyword evidence="9" id="KW-1185">Reference proteome</keyword>
<organism evidence="8 9">
    <name type="scientific">Plenodomus tracheiphilus IPT5</name>
    <dbReference type="NCBI Taxonomy" id="1408161"/>
    <lineage>
        <taxon>Eukaryota</taxon>
        <taxon>Fungi</taxon>
        <taxon>Dikarya</taxon>
        <taxon>Ascomycota</taxon>
        <taxon>Pezizomycotina</taxon>
        <taxon>Dothideomycetes</taxon>
        <taxon>Pleosporomycetidae</taxon>
        <taxon>Pleosporales</taxon>
        <taxon>Pleosporineae</taxon>
        <taxon>Leptosphaeriaceae</taxon>
        <taxon>Plenodomus</taxon>
    </lineage>
</organism>
<keyword evidence="2 6" id="KW-0812">Transmembrane</keyword>
<feature type="transmembrane region" description="Helical" evidence="6">
    <location>
        <begin position="477"/>
        <end position="500"/>
    </location>
</feature>
<proteinExistence type="predicted"/>
<feature type="transmembrane region" description="Helical" evidence="6">
    <location>
        <begin position="442"/>
        <end position="465"/>
    </location>
</feature>
<evidence type="ECO:0000256" key="6">
    <source>
        <dbReference type="SAM" id="Phobius"/>
    </source>
</evidence>
<evidence type="ECO:0000313" key="9">
    <source>
        <dbReference type="Proteomes" id="UP000799423"/>
    </source>
</evidence>
<feature type="compositionally biased region" description="Basic and acidic residues" evidence="5">
    <location>
        <begin position="15"/>
        <end position="52"/>
    </location>
</feature>
<feature type="transmembrane region" description="Helical" evidence="6">
    <location>
        <begin position="147"/>
        <end position="165"/>
    </location>
</feature>
<feature type="region of interest" description="Disordered" evidence="5">
    <location>
        <begin position="1"/>
        <end position="62"/>
    </location>
</feature>
<feature type="compositionally biased region" description="Polar residues" evidence="5">
    <location>
        <begin position="1"/>
        <end position="14"/>
    </location>
</feature>
<sequence>MDSYNSLPSTQEIDSNNRTEMSDTKIDQSRTKDVEPSHPKEDETPPHTKEVEQSPVLSPALDPAAENDPEVVAIGNWRLVSLAIGILLTYLIVGIDESVVSTALPTIAAEFKSSQDIGAYGSAFLLPQAVLQPFFGKLYTVWSIKPVYLGSLVLFEVGSVIAASAQTSSALIGGRALSGIGAVGLTVGGLIILTSFATPQVQNVLVAIASAVISISSVLGPLLGGVIVDGPGWRWCFWINLPIGGAVLMLLFASMMFPMPKAPDRSKPLREKLMLLDPLGTGLLALCLISLLLALQYGVDRPWSSPLIITLLAASAAAMPALLFQQTKRTRQGLFPRRIIKIRNVWATCGLLSFLFATLGAIFYYLPLFFQAVQGLSARDSGIRTIAYVVSAAIGVGIAAAAMTKLSYLNPLLIAGSTIFWVSTGLFTTFNVDSSTAYTVGIQVLAGVGFGLCVLCQTVCPRLVLNKQDIHLCHSITLMLQVLASTFAIQIANIALSRILSRNINSLDLPLEIQQAALGGLEHIRQKISPDIANKILIALSDAFRKAFNIGIATAALAWVFSFCMEWRLLEGKEKKIEPQSNADNTC</sequence>
<accession>A0A6A7AP05</accession>
<feature type="transmembrane region" description="Helical" evidence="6">
    <location>
        <begin position="345"/>
        <end position="366"/>
    </location>
</feature>
<feature type="transmembrane region" description="Helical" evidence="6">
    <location>
        <begin position="77"/>
        <end position="95"/>
    </location>
</feature>
<evidence type="ECO:0000256" key="1">
    <source>
        <dbReference type="ARBA" id="ARBA00004141"/>
    </source>
</evidence>
<dbReference type="GO" id="GO:0022857">
    <property type="term" value="F:transmembrane transporter activity"/>
    <property type="evidence" value="ECO:0007669"/>
    <property type="project" value="InterPro"/>
</dbReference>
<dbReference type="PROSITE" id="PS50850">
    <property type="entry name" value="MFS"/>
    <property type="match status" value="1"/>
</dbReference>
<feature type="domain" description="Major facilitator superfamily (MFS) profile" evidence="7">
    <location>
        <begin position="82"/>
        <end position="570"/>
    </location>
</feature>
<feature type="transmembrane region" description="Helical" evidence="6">
    <location>
        <begin position="547"/>
        <end position="567"/>
    </location>
</feature>
<feature type="transmembrane region" description="Helical" evidence="6">
    <location>
        <begin position="204"/>
        <end position="226"/>
    </location>
</feature>
<dbReference type="Gene3D" id="1.20.1720.10">
    <property type="entry name" value="Multidrug resistance protein D"/>
    <property type="match status" value="1"/>
</dbReference>
<comment type="subcellular location">
    <subcellularLocation>
        <location evidence="1">Membrane</location>
        <topology evidence="1">Multi-pass membrane protein</topology>
    </subcellularLocation>
</comment>
<dbReference type="PANTHER" id="PTHR23501">
    <property type="entry name" value="MAJOR FACILITATOR SUPERFAMILY"/>
    <property type="match status" value="1"/>
</dbReference>
<feature type="transmembrane region" description="Helical" evidence="6">
    <location>
        <begin position="274"/>
        <end position="297"/>
    </location>
</feature>
<dbReference type="EMBL" id="MU006376">
    <property type="protein sequence ID" value="KAF2844494.1"/>
    <property type="molecule type" value="Genomic_DNA"/>
</dbReference>
<evidence type="ECO:0000259" key="7">
    <source>
        <dbReference type="PROSITE" id="PS50850"/>
    </source>
</evidence>